<proteinExistence type="predicted"/>
<feature type="domain" description="DUF7882" evidence="1">
    <location>
        <begin position="26"/>
        <end position="125"/>
    </location>
</feature>
<protein>
    <recommendedName>
        <fullName evidence="1">DUF7882 domain-containing protein</fullName>
    </recommendedName>
</protein>
<evidence type="ECO:0000313" key="2">
    <source>
        <dbReference type="EMBL" id="BAU32097.1"/>
    </source>
</evidence>
<dbReference type="AlphaFoldDB" id="A0A0U5BBQ7"/>
<dbReference type="InterPro" id="IPR057204">
    <property type="entry name" value="DUF7882"/>
</dbReference>
<dbReference type="EMBL" id="AP017315">
    <property type="protein sequence ID" value="BAU32097.1"/>
    <property type="molecule type" value="Genomic_DNA"/>
</dbReference>
<evidence type="ECO:0000259" key="1">
    <source>
        <dbReference type="Pfam" id="PF25355"/>
    </source>
</evidence>
<dbReference type="KEGG" id="malk:MalAC0309_1240"/>
<name>A0A0U5BBQ7_9MICO</name>
<dbReference type="Pfam" id="PF25355">
    <property type="entry name" value="DUF7882"/>
    <property type="match status" value="1"/>
</dbReference>
<organism evidence="2 3">
    <name type="scientific">Microcella alkaliphila</name>
    <dbReference type="NCBI Taxonomy" id="279828"/>
    <lineage>
        <taxon>Bacteria</taxon>
        <taxon>Bacillati</taxon>
        <taxon>Actinomycetota</taxon>
        <taxon>Actinomycetes</taxon>
        <taxon>Micrococcales</taxon>
        <taxon>Microbacteriaceae</taxon>
        <taxon>Microcella</taxon>
    </lineage>
</organism>
<gene>
    <name evidence="2" type="ORF">MalAC0309_1240</name>
</gene>
<accession>A0A0U5BBQ7</accession>
<sequence>MVAHGLHPHSRPLRPAASPRYWWRLMGRFVYGGSDSSAFTIDDRTLAHLELAIGTKFRRGEAFLLTLRGRELPAGKGYREFWMHPAVWMHFHIDRPEAARPLNPAWVAAMVAAASTDRGLSLVREP</sequence>
<reference evidence="2 3" key="2">
    <citation type="submission" date="2016-01" db="EMBL/GenBank/DDBJ databases">
        <title>Microcella alkaliphila JAM AC0309 whole genome shotgun sequence.</title>
        <authorList>
            <person name="Kurata A."/>
            <person name="Hirose Y."/>
            <person name="Kishimoto N."/>
            <person name="Kobayashi T."/>
        </authorList>
    </citation>
    <scope>NUCLEOTIDE SEQUENCE [LARGE SCALE GENOMIC DNA]</scope>
    <source>
        <strain evidence="2 3">JAM AC0309</strain>
    </source>
</reference>
<dbReference type="Proteomes" id="UP000218965">
    <property type="component" value="Chromosome"/>
</dbReference>
<evidence type="ECO:0000313" key="3">
    <source>
        <dbReference type="Proteomes" id="UP000218965"/>
    </source>
</evidence>
<reference evidence="3" key="1">
    <citation type="submission" date="2015-12" db="EMBL/GenBank/DDBJ databases">
        <authorList>
            <person name="Shamseldin A."/>
            <person name="Moawad H."/>
            <person name="Abd El-Rahim W.M."/>
            <person name="Sadowsky M.J."/>
        </authorList>
    </citation>
    <scope>NUCLEOTIDE SEQUENCE [LARGE SCALE GENOMIC DNA]</scope>
    <source>
        <strain evidence="3">JAM AC0309</strain>
    </source>
</reference>